<evidence type="ECO:0000256" key="4">
    <source>
        <dbReference type="ARBA" id="ARBA00022927"/>
    </source>
</evidence>
<evidence type="ECO:0000256" key="5">
    <source>
        <dbReference type="ARBA" id="ARBA00022989"/>
    </source>
</evidence>
<dbReference type="InterPro" id="IPR009011">
    <property type="entry name" value="Man6P_isomerase_rcpt-bd_dom_sf"/>
</dbReference>
<keyword evidence="2 7" id="KW-0812">Transmembrane</keyword>
<evidence type="ECO:0000313" key="9">
    <source>
        <dbReference type="RefSeq" id="XP_052119599.1"/>
    </source>
</evidence>
<sequence length="201" mass="22399">MDENLLNDTDSKVVFYFNPCTDALSPCPNNSVICMVDDNNTVLDLGSKGGASFTSQGVYGPVFMNYEKEDIATEIQLDCVDKVESTLSFNENYNRFEPILEVKYHLLLQSPEACFRPVEEYYSTNVVREGISSGALFLIVVLVLWLAYMIVGAAANHFISGATGFEMIPNYEFWRSLPDKLADGAKFVANGCRPPPSYEQI</sequence>
<organism evidence="8 9">
    <name type="scientific">Frankliniella occidentalis</name>
    <name type="common">Western flower thrips</name>
    <name type="synonym">Euthrips occidentalis</name>
    <dbReference type="NCBI Taxonomy" id="133901"/>
    <lineage>
        <taxon>Eukaryota</taxon>
        <taxon>Metazoa</taxon>
        <taxon>Ecdysozoa</taxon>
        <taxon>Arthropoda</taxon>
        <taxon>Hexapoda</taxon>
        <taxon>Insecta</taxon>
        <taxon>Pterygota</taxon>
        <taxon>Neoptera</taxon>
        <taxon>Paraneoptera</taxon>
        <taxon>Thysanoptera</taxon>
        <taxon>Terebrantia</taxon>
        <taxon>Thripoidea</taxon>
        <taxon>Thripidae</taxon>
        <taxon>Frankliniella</taxon>
    </lineage>
</organism>
<dbReference type="PANTHER" id="PTHR15071">
    <property type="entry name" value="MANNOSE-6-PHOSPHATE RECEPTOR FAMILY MEMBER"/>
    <property type="match status" value="1"/>
</dbReference>
<dbReference type="GO" id="GO:0015031">
    <property type="term" value="P:protein transport"/>
    <property type="evidence" value="ECO:0007669"/>
    <property type="project" value="UniProtKB-KW"/>
</dbReference>
<dbReference type="AlphaFoldDB" id="A0A9C6WUW0"/>
<evidence type="ECO:0000313" key="8">
    <source>
        <dbReference type="Proteomes" id="UP000504606"/>
    </source>
</evidence>
<evidence type="ECO:0000256" key="6">
    <source>
        <dbReference type="ARBA" id="ARBA00023136"/>
    </source>
</evidence>
<gene>
    <name evidence="9" type="primary">LOC113202341</name>
</gene>
<dbReference type="PANTHER" id="PTHR15071:SF0">
    <property type="entry name" value="MANNOSE 6-PHOSPHATE RECEPTOR-LIKE PROTEIN 1"/>
    <property type="match status" value="1"/>
</dbReference>
<dbReference type="Proteomes" id="UP000504606">
    <property type="component" value="Unplaced"/>
</dbReference>
<dbReference type="GO" id="GO:0000139">
    <property type="term" value="C:Golgi membrane"/>
    <property type="evidence" value="ECO:0007669"/>
    <property type="project" value="UniProtKB-SubCell"/>
</dbReference>
<dbReference type="Pfam" id="PF09451">
    <property type="entry name" value="ATG27"/>
    <property type="match status" value="1"/>
</dbReference>
<evidence type="ECO:0000256" key="1">
    <source>
        <dbReference type="ARBA" id="ARBA00004472"/>
    </source>
</evidence>
<dbReference type="GO" id="GO:0034045">
    <property type="term" value="C:phagophore assembly site membrane"/>
    <property type="evidence" value="ECO:0007669"/>
    <property type="project" value="UniProtKB-SubCell"/>
</dbReference>
<name>A0A9C6WUW0_FRAOC</name>
<evidence type="ECO:0000256" key="2">
    <source>
        <dbReference type="ARBA" id="ARBA00022692"/>
    </source>
</evidence>
<accession>A0A9C6WUW0</accession>
<keyword evidence="8" id="KW-1185">Reference proteome</keyword>
<proteinExistence type="predicted"/>
<keyword evidence="6 7" id="KW-0472">Membrane</keyword>
<dbReference type="Gene3D" id="2.70.130.10">
    <property type="entry name" value="Mannose-6-phosphate receptor binding domain"/>
    <property type="match status" value="1"/>
</dbReference>
<protein>
    <submittedName>
        <fullName evidence="9">Uncharacterized protein LOC113202341 isoform X2</fullName>
    </submittedName>
</protein>
<evidence type="ECO:0000256" key="3">
    <source>
        <dbReference type="ARBA" id="ARBA00022729"/>
    </source>
</evidence>
<dbReference type="SUPFAM" id="SSF50911">
    <property type="entry name" value="Mannose 6-phosphate receptor domain"/>
    <property type="match status" value="1"/>
</dbReference>
<feature type="transmembrane region" description="Helical" evidence="7">
    <location>
        <begin position="135"/>
        <end position="159"/>
    </location>
</feature>
<reference evidence="9" key="1">
    <citation type="submission" date="2025-08" db="UniProtKB">
        <authorList>
            <consortium name="RefSeq"/>
        </authorList>
    </citation>
    <scope>IDENTIFICATION</scope>
    <source>
        <tissue evidence="9">Whole organism</tissue>
    </source>
</reference>
<keyword evidence="5 7" id="KW-1133">Transmembrane helix</keyword>
<dbReference type="GeneID" id="113202341"/>
<evidence type="ECO:0000256" key="7">
    <source>
        <dbReference type="SAM" id="Phobius"/>
    </source>
</evidence>
<dbReference type="RefSeq" id="XP_052119599.1">
    <property type="nucleotide sequence ID" value="XM_052263639.1"/>
</dbReference>
<comment type="subcellular location">
    <subcellularLocation>
        <location evidence="1">Preautophagosomal structure membrane</location>
        <topology evidence="1">Single-pass type I membrane protein</topology>
    </subcellularLocation>
</comment>
<dbReference type="InterPro" id="IPR018939">
    <property type="entry name" value="Autophagy-rel_prot_27"/>
</dbReference>
<keyword evidence="4" id="KW-0813">Transport</keyword>
<keyword evidence="3" id="KW-0732">Signal</keyword>
<keyword evidence="4" id="KW-0653">Protein transport</keyword>
<dbReference type="GO" id="GO:0005802">
    <property type="term" value="C:trans-Golgi network"/>
    <property type="evidence" value="ECO:0007669"/>
    <property type="project" value="TreeGrafter"/>
</dbReference>